<protein>
    <submittedName>
        <fullName evidence="1">Uncharacterized protein</fullName>
    </submittedName>
</protein>
<dbReference type="AlphaFoldDB" id="A0A521FEM6"/>
<dbReference type="Proteomes" id="UP000315636">
    <property type="component" value="Unassembled WGS sequence"/>
</dbReference>
<name>A0A521FEM6_9BACL</name>
<sequence>MRLRASVGIGRGSIIFMTDFHQTFMVLLQQSEPQGGKGWRLLYGFNANSVDTPVMLI</sequence>
<dbReference type="EMBL" id="FXTI01000016">
    <property type="protein sequence ID" value="SMO94000.1"/>
    <property type="molecule type" value="Genomic_DNA"/>
</dbReference>
<gene>
    <name evidence="1" type="ORF">SAMN06264849_11657</name>
</gene>
<evidence type="ECO:0000313" key="1">
    <source>
        <dbReference type="EMBL" id="SMO94000.1"/>
    </source>
</evidence>
<proteinExistence type="predicted"/>
<accession>A0A521FEM6</accession>
<evidence type="ECO:0000313" key="2">
    <source>
        <dbReference type="Proteomes" id="UP000315636"/>
    </source>
</evidence>
<keyword evidence="2" id="KW-1185">Reference proteome</keyword>
<organism evidence="1 2">
    <name type="scientific">Melghirimyces algeriensis</name>
    <dbReference type="NCBI Taxonomy" id="910412"/>
    <lineage>
        <taxon>Bacteria</taxon>
        <taxon>Bacillati</taxon>
        <taxon>Bacillota</taxon>
        <taxon>Bacilli</taxon>
        <taxon>Bacillales</taxon>
        <taxon>Thermoactinomycetaceae</taxon>
        <taxon>Melghirimyces</taxon>
    </lineage>
</organism>
<reference evidence="1 2" key="1">
    <citation type="submission" date="2017-05" db="EMBL/GenBank/DDBJ databases">
        <authorList>
            <person name="Varghese N."/>
            <person name="Submissions S."/>
        </authorList>
    </citation>
    <scope>NUCLEOTIDE SEQUENCE [LARGE SCALE GENOMIC DNA]</scope>
    <source>
        <strain evidence="1 2">DSM 45474</strain>
    </source>
</reference>